<dbReference type="InterPro" id="IPR036779">
    <property type="entry name" value="LysM_dom_sf"/>
</dbReference>
<name>C8XBJ8_NAKMY</name>
<dbReference type="EMBL" id="CP001737">
    <property type="protein sequence ID" value="ACV77460.1"/>
    <property type="molecule type" value="Genomic_DNA"/>
</dbReference>
<sequence length="219" mass="23767">MPLTEKAFLEIEGRADTIPCMFNPAELTVSRTNSWRADSIGGQGVGQVRYLGAQSGEMRLTLHFDTTDTGQSVGQHTGKVLKLMDVDSSLPGTDAQSNNARPPYVVFHWGNLHSFKAVVTDLTLRFTYFSSTGVPLRAEVDLSLRQFAPSDAFGPQNPTSGTPNPHRVHRVQPGETLDRISAKYYGDSTRWRQIAGANAIADPLALRPGSLLSIPGGTE</sequence>
<dbReference type="SUPFAM" id="SSF54106">
    <property type="entry name" value="LysM domain"/>
    <property type="match status" value="1"/>
</dbReference>
<feature type="region of interest" description="Disordered" evidence="1">
    <location>
        <begin position="149"/>
        <end position="170"/>
    </location>
</feature>
<dbReference type="InParanoid" id="C8XBJ8"/>
<dbReference type="Gene3D" id="3.10.350.10">
    <property type="entry name" value="LysM domain"/>
    <property type="match status" value="1"/>
</dbReference>
<dbReference type="PROSITE" id="PS51782">
    <property type="entry name" value="LYSM"/>
    <property type="match status" value="1"/>
</dbReference>
<evidence type="ECO:0000256" key="1">
    <source>
        <dbReference type="SAM" id="MobiDB-lite"/>
    </source>
</evidence>
<dbReference type="Proteomes" id="UP000002218">
    <property type="component" value="Chromosome"/>
</dbReference>
<dbReference type="HOGENOM" id="CLU_075813_1_0_11"/>
<evidence type="ECO:0000313" key="4">
    <source>
        <dbReference type="Proteomes" id="UP000002218"/>
    </source>
</evidence>
<reference evidence="3 4" key="2">
    <citation type="journal article" date="2010" name="Stand. Genomic Sci.">
        <title>Complete genome sequence of Nakamurella multipartita type strain (Y-104).</title>
        <authorList>
            <person name="Tice H."/>
            <person name="Mayilraj S."/>
            <person name="Sims D."/>
            <person name="Lapidus A."/>
            <person name="Nolan M."/>
            <person name="Lucas S."/>
            <person name="Glavina Del Rio T."/>
            <person name="Copeland A."/>
            <person name="Cheng J.F."/>
            <person name="Meincke L."/>
            <person name="Bruce D."/>
            <person name="Goodwin L."/>
            <person name="Pitluck S."/>
            <person name="Ivanova N."/>
            <person name="Mavromatis K."/>
            <person name="Ovchinnikova G."/>
            <person name="Pati A."/>
            <person name="Chen A."/>
            <person name="Palaniappan K."/>
            <person name="Land M."/>
            <person name="Hauser L."/>
            <person name="Chang Y.J."/>
            <person name="Jeffries C.D."/>
            <person name="Detter J.C."/>
            <person name="Brettin T."/>
            <person name="Rohde M."/>
            <person name="Goker M."/>
            <person name="Bristow J."/>
            <person name="Eisen J.A."/>
            <person name="Markowitz V."/>
            <person name="Hugenholtz P."/>
            <person name="Kyrpides N.C."/>
            <person name="Klenk H.P."/>
            <person name="Chen F."/>
        </authorList>
    </citation>
    <scope>NUCLEOTIDE SEQUENCE [LARGE SCALE GENOMIC DNA]</scope>
    <source>
        <strain evidence="4">ATCC 700099 / DSM 44233 / CIP 104796 / JCM 9543 / NBRC 105858 / Y-104</strain>
    </source>
</reference>
<reference evidence="4" key="1">
    <citation type="submission" date="2009-09" db="EMBL/GenBank/DDBJ databases">
        <title>The complete genome of Nakamurella multipartita DSM 44233.</title>
        <authorList>
            <consortium name="US DOE Joint Genome Institute (JGI-PGF)"/>
            <person name="Lucas S."/>
            <person name="Copeland A."/>
            <person name="Lapidus A."/>
            <person name="Glavina del Rio T."/>
            <person name="Dalin E."/>
            <person name="Tice H."/>
            <person name="Bruce D."/>
            <person name="Goodwin L."/>
            <person name="Pitluck S."/>
            <person name="Kyrpides N."/>
            <person name="Mavromatis K."/>
            <person name="Ivanova N."/>
            <person name="Ovchinnikova G."/>
            <person name="Sims D."/>
            <person name="Meincke L."/>
            <person name="Brettin T."/>
            <person name="Detter J.C."/>
            <person name="Han C."/>
            <person name="Larimer F."/>
            <person name="Land M."/>
            <person name="Hauser L."/>
            <person name="Markowitz V."/>
            <person name="Cheng J.-F."/>
            <person name="Hugenholtz P."/>
            <person name="Woyke T."/>
            <person name="Wu D."/>
            <person name="Klenk H.-P."/>
            <person name="Eisen J.A."/>
        </authorList>
    </citation>
    <scope>NUCLEOTIDE SEQUENCE [LARGE SCALE GENOMIC DNA]</scope>
    <source>
        <strain evidence="4">ATCC 700099 / DSM 44233 / CIP 104796 / JCM 9543 / NBRC 105858 / Y-104</strain>
    </source>
</reference>
<proteinExistence type="predicted"/>
<evidence type="ECO:0000313" key="3">
    <source>
        <dbReference type="EMBL" id="ACV77460.1"/>
    </source>
</evidence>
<dbReference type="eggNOG" id="COG1652">
    <property type="taxonomic scope" value="Bacteria"/>
</dbReference>
<dbReference type="Pfam" id="PF01476">
    <property type="entry name" value="LysM"/>
    <property type="match status" value="1"/>
</dbReference>
<dbReference type="RefSeq" id="WP_015746374.1">
    <property type="nucleotide sequence ID" value="NC_013235.1"/>
</dbReference>
<dbReference type="KEGG" id="nml:Namu_1052"/>
<dbReference type="InterPro" id="IPR018392">
    <property type="entry name" value="LysM"/>
</dbReference>
<dbReference type="STRING" id="479431.Namu_1052"/>
<dbReference type="OrthoDB" id="9815939at2"/>
<feature type="domain" description="LysM" evidence="2">
    <location>
        <begin position="167"/>
        <end position="214"/>
    </location>
</feature>
<organism evidence="3 4">
    <name type="scientific">Nakamurella multipartita (strain ATCC 700099 / DSM 44233 / CIP 104796 / JCM 9543 / NBRC 105858 / Y-104)</name>
    <name type="common">Microsphaera multipartita</name>
    <dbReference type="NCBI Taxonomy" id="479431"/>
    <lineage>
        <taxon>Bacteria</taxon>
        <taxon>Bacillati</taxon>
        <taxon>Actinomycetota</taxon>
        <taxon>Actinomycetes</taxon>
        <taxon>Nakamurellales</taxon>
        <taxon>Nakamurellaceae</taxon>
        <taxon>Nakamurella</taxon>
    </lineage>
</organism>
<dbReference type="AlphaFoldDB" id="C8XBJ8"/>
<protein>
    <submittedName>
        <fullName evidence="3">Peptidoglycan-binding LysM</fullName>
    </submittedName>
</protein>
<dbReference type="CDD" id="cd00118">
    <property type="entry name" value="LysM"/>
    <property type="match status" value="1"/>
</dbReference>
<dbReference type="InterPro" id="IPR045361">
    <property type="entry name" value="CIS_tube_prot_N"/>
</dbReference>
<dbReference type="SMART" id="SM00257">
    <property type="entry name" value="LysM"/>
    <property type="match status" value="1"/>
</dbReference>
<dbReference type="Pfam" id="PF19266">
    <property type="entry name" value="CIS_tube"/>
    <property type="match status" value="1"/>
</dbReference>
<accession>C8XBJ8</accession>
<evidence type="ECO:0000259" key="2">
    <source>
        <dbReference type="PROSITE" id="PS51782"/>
    </source>
</evidence>
<keyword evidence="4" id="KW-1185">Reference proteome</keyword>
<gene>
    <name evidence="3" type="ordered locus">Namu_1052</name>
</gene>